<proteinExistence type="inferred from homology"/>
<dbReference type="InterPro" id="IPR036291">
    <property type="entry name" value="NAD(P)-bd_dom_sf"/>
</dbReference>
<feature type="domain" description="Enoyl reductase (ER)" evidence="7">
    <location>
        <begin position="8"/>
        <end position="364"/>
    </location>
</feature>
<keyword evidence="3 6" id="KW-0479">Metal-binding</keyword>
<evidence type="ECO:0000256" key="5">
    <source>
        <dbReference type="ARBA" id="ARBA00023002"/>
    </source>
</evidence>
<dbReference type="GO" id="GO:0005737">
    <property type="term" value="C:cytoplasm"/>
    <property type="evidence" value="ECO:0007669"/>
    <property type="project" value="TreeGrafter"/>
</dbReference>
<dbReference type="Pfam" id="PF00107">
    <property type="entry name" value="ADH_zinc_N"/>
    <property type="match status" value="1"/>
</dbReference>
<protein>
    <recommendedName>
        <fullName evidence="7">Enoyl reductase (ER) domain-containing protein</fullName>
    </recommendedName>
</protein>
<evidence type="ECO:0000256" key="1">
    <source>
        <dbReference type="ARBA" id="ARBA00001947"/>
    </source>
</evidence>
<dbReference type="InterPro" id="IPR011032">
    <property type="entry name" value="GroES-like_sf"/>
</dbReference>
<dbReference type="SUPFAM" id="SSF51735">
    <property type="entry name" value="NAD(P)-binding Rossmann-fold domains"/>
    <property type="match status" value="1"/>
</dbReference>
<keyword evidence="4 6" id="KW-0862">Zinc</keyword>
<organism evidence="8 9">
    <name type="scientific">Agrocybe chaxingu</name>
    <dbReference type="NCBI Taxonomy" id="84603"/>
    <lineage>
        <taxon>Eukaryota</taxon>
        <taxon>Fungi</taxon>
        <taxon>Dikarya</taxon>
        <taxon>Basidiomycota</taxon>
        <taxon>Agaricomycotina</taxon>
        <taxon>Agaricomycetes</taxon>
        <taxon>Agaricomycetidae</taxon>
        <taxon>Agaricales</taxon>
        <taxon>Agaricineae</taxon>
        <taxon>Strophariaceae</taxon>
        <taxon>Agrocybe</taxon>
    </lineage>
</organism>
<dbReference type="GO" id="GO:0034079">
    <property type="term" value="P:butanediol biosynthetic process"/>
    <property type="evidence" value="ECO:0007669"/>
    <property type="project" value="TreeGrafter"/>
</dbReference>
<evidence type="ECO:0000259" key="7">
    <source>
        <dbReference type="SMART" id="SM00829"/>
    </source>
</evidence>
<dbReference type="Gene3D" id="3.40.50.720">
    <property type="entry name" value="NAD(P)-binding Rossmann-like Domain"/>
    <property type="match status" value="1"/>
</dbReference>
<comment type="similarity">
    <text evidence="2 6">Belongs to the zinc-containing alcohol dehydrogenase family.</text>
</comment>
<comment type="cofactor">
    <cofactor evidence="1 6">
        <name>Zn(2+)</name>
        <dbReference type="ChEBI" id="CHEBI:29105"/>
    </cofactor>
</comment>
<evidence type="ECO:0000313" key="9">
    <source>
        <dbReference type="Proteomes" id="UP001148786"/>
    </source>
</evidence>
<keyword evidence="9" id="KW-1185">Reference proteome</keyword>
<dbReference type="InterPro" id="IPR013149">
    <property type="entry name" value="ADH-like_C"/>
</dbReference>
<evidence type="ECO:0000256" key="4">
    <source>
        <dbReference type="ARBA" id="ARBA00022833"/>
    </source>
</evidence>
<comment type="caution">
    <text evidence="8">The sequence shown here is derived from an EMBL/GenBank/DDBJ whole genome shotgun (WGS) entry which is preliminary data.</text>
</comment>
<dbReference type="Proteomes" id="UP001148786">
    <property type="component" value="Unassembled WGS sequence"/>
</dbReference>
<dbReference type="PANTHER" id="PTHR43161">
    <property type="entry name" value="SORBITOL DEHYDROGENASE"/>
    <property type="match status" value="1"/>
</dbReference>
<accession>A0A9W8N1B6</accession>
<sequence>MRAARYYGPGDVRVEQIPEPEAKAGQVKVKVKPCVGDWLRILTMLRLLALKEWDDLHAYLAHMPKNPTLTKPNDLSGETLPITLGHEFSGTIVSLGEGVDGNLRLGQNVVIEPLISCRQPECYFCSHGDVNLCPSTNSIGVGGWGGGLAEYIAVDVRLVHKLPDGVPLEIGAMIEPLAVAWHAVKRSNFKDGQSVLILGAGPIGLFLLKVLRSFGPSSTVIVSEPAQIRRELASKHGATLAIDPLNAAGPIATAVVKATGIGADIAFDTTGVQAAVDTALLSVRPHGVFVNVAIWEDNPRMNLNLVVRREVMVTGSIVYRGDHPELLEAVAAGKLQGLEDLITRKIAIEDVVEQGFKALINEKDQQIDFIVDVLLYGDPKLLSSSTRQDLQTCLFVTPMTRYRAGRHLFRAVRISDEQDEDILISLKTLSQLLSPNTTGGKVGIASFVKELSVKFVRLDAESFLDNNEALIPQIFDALNAPQYGVSSLSLCFPPRSHGFGLNLEERPEKVKNIFLRFPVNNDVQSPMPSTPALLNLRNLSNLKHLQIVILRRTPSISMPDGIEQIAEILDVPMPPDPLITLEVKIKMPVYTDRQLLYFDLPPDPRWRKLDEILSGPNYAHLESRNFIVEVTRFRFTAQSGETTAGVAEQNFVPHILSLFMYKALVQ</sequence>
<dbReference type="SUPFAM" id="SSF50129">
    <property type="entry name" value="GroES-like"/>
    <property type="match status" value="1"/>
</dbReference>
<evidence type="ECO:0000256" key="2">
    <source>
        <dbReference type="ARBA" id="ARBA00008072"/>
    </source>
</evidence>
<dbReference type="Pfam" id="PF08240">
    <property type="entry name" value="ADH_N"/>
    <property type="match status" value="1"/>
</dbReference>
<dbReference type="InterPro" id="IPR013154">
    <property type="entry name" value="ADH-like_N"/>
</dbReference>
<evidence type="ECO:0000313" key="8">
    <source>
        <dbReference type="EMBL" id="KAJ3517081.1"/>
    </source>
</evidence>
<dbReference type="CDD" id="cd08233">
    <property type="entry name" value="butanediol_DH_like"/>
    <property type="match status" value="1"/>
</dbReference>
<dbReference type="Gene3D" id="3.90.180.10">
    <property type="entry name" value="Medium-chain alcohol dehydrogenases, catalytic domain"/>
    <property type="match status" value="1"/>
</dbReference>
<dbReference type="InterPro" id="IPR002328">
    <property type="entry name" value="ADH_Zn_CS"/>
</dbReference>
<dbReference type="PROSITE" id="PS00059">
    <property type="entry name" value="ADH_ZINC"/>
    <property type="match status" value="1"/>
</dbReference>
<reference evidence="8" key="1">
    <citation type="submission" date="2022-07" db="EMBL/GenBank/DDBJ databases">
        <title>Genome Sequence of Agrocybe chaxingu.</title>
        <authorList>
            <person name="Buettner E."/>
        </authorList>
    </citation>
    <scope>NUCLEOTIDE SEQUENCE</scope>
    <source>
        <strain evidence="8">MP-N11</strain>
    </source>
</reference>
<dbReference type="GO" id="GO:0000721">
    <property type="term" value="F:(R,R)-butanediol dehydrogenase activity"/>
    <property type="evidence" value="ECO:0007669"/>
    <property type="project" value="TreeGrafter"/>
</dbReference>
<evidence type="ECO:0000256" key="6">
    <source>
        <dbReference type="RuleBase" id="RU361277"/>
    </source>
</evidence>
<dbReference type="EMBL" id="JANKHO010000032">
    <property type="protein sequence ID" value="KAJ3517081.1"/>
    <property type="molecule type" value="Genomic_DNA"/>
</dbReference>
<dbReference type="GO" id="GO:0008270">
    <property type="term" value="F:zinc ion binding"/>
    <property type="evidence" value="ECO:0007669"/>
    <property type="project" value="InterPro"/>
</dbReference>
<dbReference type="AlphaFoldDB" id="A0A9W8N1B6"/>
<evidence type="ECO:0000256" key="3">
    <source>
        <dbReference type="ARBA" id="ARBA00022723"/>
    </source>
</evidence>
<dbReference type="SMART" id="SM00829">
    <property type="entry name" value="PKS_ER"/>
    <property type="match status" value="1"/>
</dbReference>
<dbReference type="PANTHER" id="PTHR43161:SF23">
    <property type="entry name" value="(R,R)-BUTANEDIOL DEHYDROGENASE-RELATED"/>
    <property type="match status" value="1"/>
</dbReference>
<dbReference type="OrthoDB" id="3941538at2759"/>
<name>A0A9W8N1B6_9AGAR</name>
<gene>
    <name evidence="8" type="ORF">NLJ89_g735</name>
</gene>
<dbReference type="InterPro" id="IPR020843">
    <property type="entry name" value="ER"/>
</dbReference>
<keyword evidence="5" id="KW-0560">Oxidoreductase</keyword>